<dbReference type="GO" id="GO:0005524">
    <property type="term" value="F:ATP binding"/>
    <property type="evidence" value="ECO:0007669"/>
    <property type="project" value="InterPro"/>
</dbReference>
<dbReference type="EMBL" id="ML736163">
    <property type="protein sequence ID" value="KAE8382323.1"/>
    <property type="molecule type" value="Genomic_DNA"/>
</dbReference>
<gene>
    <name evidence="8" type="ORF">BDV26DRAFT_288609</name>
</gene>
<dbReference type="PROSITE" id="PS00211">
    <property type="entry name" value="ABC_TRANSPORTER_1"/>
    <property type="match status" value="1"/>
</dbReference>
<dbReference type="InterPro" id="IPR003439">
    <property type="entry name" value="ABC_transporter-like_ATP-bd"/>
</dbReference>
<comment type="subcellular location">
    <subcellularLocation>
        <location evidence="1">Membrane</location>
        <topology evidence="1">Multi-pass membrane protein</topology>
    </subcellularLocation>
</comment>
<evidence type="ECO:0000256" key="2">
    <source>
        <dbReference type="ARBA" id="ARBA00022448"/>
    </source>
</evidence>
<feature type="transmembrane region" description="Helical" evidence="6">
    <location>
        <begin position="606"/>
        <end position="635"/>
    </location>
</feature>
<feature type="transmembrane region" description="Helical" evidence="6">
    <location>
        <begin position="647"/>
        <end position="664"/>
    </location>
</feature>
<keyword evidence="9" id="KW-1185">Reference proteome</keyword>
<keyword evidence="4 6" id="KW-1133">Transmembrane helix</keyword>
<dbReference type="GO" id="GO:0016020">
    <property type="term" value="C:membrane"/>
    <property type="evidence" value="ECO:0007669"/>
    <property type="project" value="UniProtKB-SubCell"/>
</dbReference>
<dbReference type="PANTHER" id="PTHR48041:SF91">
    <property type="entry name" value="ABC TRANSPORTER G FAMILY MEMBER 28"/>
    <property type="match status" value="1"/>
</dbReference>
<evidence type="ECO:0000313" key="9">
    <source>
        <dbReference type="Proteomes" id="UP000326198"/>
    </source>
</evidence>
<accession>A0A5N7BKN8</accession>
<evidence type="ECO:0000256" key="3">
    <source>
        <dbReference type="ARBA" id="ARBA00022692"/>
    </source>
</evidence>
<dbReference type="Gene3D" id="3.40.630.30">
    <property type="match status" value="1"/>
</dbReference>
<evidence type="ECO:0000256" key="1">
    <source>
        <dbReference type="ARBA" id="ARBA00004141"/>
    </source>
</evidence>
<keyword evidence="5 6" id="KW-0472">Membrane</keyword>
<dbReference type="GO" id="GO:0140359">
    <property type="term" value="F:ABC-type transporter activity"/>
    <property type="evidence" value="ECO:0007669"/>
    <property type="project" value="InterPro"/>
</dbReference>
<feature type="domain" description="ABC transporter" evidence="7">
    <location>
        <begin position="172"/>
        <end position="402"/>
    </location>
</feature>
<dbReference type="Proteomes" id="UP000326198">
    <property type="component" value="Unassembled WGS sequence"/>
</dbReference>
<keyword evidence="2" id="KW-0813">Transport</keyword>
<dbReference type="InterPro" id="IPR027417">
    <property type="entry name" value="P-loop_NTPase"/>
</dbReference>
<keyword evidence="3 6" id="KW-0812">Transmembrane</keyword>
<evidence type="ECO:0000313" key="8">
    <source>
        <dbReference type="EMBL" id="KAE8382323.1"/>
    </source>
</evidence>
<evidence type="ECO:0000256" key="4">
    <source>
        <dbReference type="ARBA" id="ARBA00022989"/>
    </source>
</evidence>
<dbReference type="Gene3D" id="3.40.50.300">
    <property type="entry name" value="P-loop containing nucleotide triphosphate hydrolases"/>
    <property type="match status" value="1"/>
</dbReference>
<dbReference type="SUPFAM" id="SSF52540">
    <property type="entry name" value="P-loop containing nucleoside triphosphate hydrolases"/>
    <property type="match status" value="1"/>
</dbReference>
<proteinExistence type="predicted"/>
<feature type="transmembrane region" description="Helical" evidence="6">
    <location>
        <begin position="493"/>
        <end position="514"/>
    </location>
</feature>
<dbReference type="Pfam" id="PF00005">
    <property type="entry name" value="ABC_tran"/>
    <property type="match status" value="1"/>
</dbReference>
<sequence length="741" mass="81197">MDKGAISLSRSGRAKEGVSITITGKGRSGGQDGPKYTVELVNPDDADEIREVADVMAETFLQREPLTHALALSNPSLEKVFRSFSLEVSTNVAKVGSISVAKCRQGRIIAFVMTAPSAKQAYPACPPPGLEPWYGILDSLDRAFDARRSMNPAFQAPCNAVEFVMGGVHSSFEGQHIMPTVVWASLQHSYLQGYREIVAKATSFSQVLFQAAGAQTLAEISYKDYKYDRRQPYKYAIGFVPQDDIILPELTVYENVVHAAYVKLRGRQSSKALTQHVNELLCSLGLAHVQHSVVGNAEKRGISGGERKRVNIALELIGAPLALILDEPTSGLDSATALSLMKLIKSIALSGVTVICVLHQPRPDIFDLLDSILLLDSSQQAYSGMVSGVRSHFEAMGHRFHDGPGLNLADTILDTLSTLPQRSLQQPHQMHTHRTADIVPMASNHQGHSLEQHILTQNLHSALENSIKQRASWIHQVFCCLRRGVLQQFRQPLTFGIEIIVGTSCGTIIGLAVYKYNGHLFHGIFRTPFEPLSSATNYGLVPELALLSCLAITLAAAPASVETFGGEKPTVYREIESGHSCSAYFVGKDLSTIPRIILSSLHFTTLYAILATPLIPIGILLLGNTLYFYCMYGLAAAMSLMARRERALLMAFLACLVVCMLNGYGPALVYVKEWNLQWLWFVCPGTWLAEAWVTEHTKPLHHLYDTQAAAEATGYTIGRTGFDLRQVYPSLKEGIKTTGVD</sequence>
<dbReference type="Pfam" id="PF01061">
    <property type="entry name" value="ABC2_membrane"/>
    <property type="match status" value="1"/>
</dbReference>
<reference evidence="8 9" key="1">
    <citation type="submission" date="2019-04" db="EMBL/GenBank/DDBJ databases">
        <title>Friends and foes A comparative genomics studyof 23 Aspergillus species from section Flavi.</title>
        <authorList>
            <consortium name="DOE Joint Genome Institute"/>
            <person name="Kjaerbolling I."/>
            <person name="Vesth T."/>
            <person name="Frisvad J.C."/>
            <person name="Nybo J.L."/>
            <person name="Theobald S."/>
            <person name="Kildgaard S."/>
            <person name="Isbrandt T."/>
            <person name="Kuo A."/>
            <person name="Sato A."/>
            <person name="Lyhne E.K."/>
            <person name="Kogle M.E."/>
            <person name="Wiebenga A."/>
            <person name="Kun R.S."/>
            <person name="Lubbers R.J."/>
            <person name="Makela M.R."/>
            <person name="Barry K."/>
            <person name="Chovatia M."/>
            <person name="Clum A."/>
            <person name="Daum C."/>
            <person name="Haridas S."/>
            <person name="He G."/>
            <person name="LaButti K."/>
            <person name="Lipzen A."/>
            <person name="Mondo S."/>
            <person name="Riley R."/>
            <person name="Salamov A."/>
            <person name="Simmons B.A."/>
            <person name="Magnuson J.K."/>
            <person name="Henrissat B."/>
            <person name="Mortensen U.H."/>
            <person name="Larsen T.O."/>
            <person name="Devries R.P."/>
            <person name="Grigoriev I.V."/>
            <person name="Machida M."/>
            <person name="Baker S.E."/>
            <person name="Andersen M.R."/>
        </authorList>
    </citation>
    <scope>NUCLEOTIDE SEQUENCE [LARGE SCALE GENOMIC DNA]</scope>
    <source>
        <strain evidence="8 9">IBT 29228</strain>
    </source>
</reference>
<dbReference type="PANTHER" id="PTHR48041">
    <property type="entry name" value="ABC TRANSPORTER G FAMILY MEMBER 28"/>
    <property type="match status" value="1"/>
</dbReference>
<evidence type="ECO:0000259" key="7">
    <source>
        <dbReference type="PROSITE" id="PS50893"/>
    </source>
</evidence>
<dbReference type="PROSITE" id="PS50893">
    <property type="entry name" value="ABC_TRANSPORTER_2"/>
    <property type="match status" value="1"/>
</dbReference>
<protein>
    <recommendedName>
        <fullName evidence="7">ABC transporter domain-containing protein</fullName>
    </recommendedName>
</protein>
<dbReference type="InterPro" id="IPR017871">
    <property type="entry name" value="ABC_transporter-like_CS"/>
</dbReference>
<dbReference type="GO" id="GO:0016887">
    <property type="term" value="F:ATP hydrolysis activity"/>
    <property type="evidence" value="ECO:0007669"/>
    <property type="project" value="InterPro"/>
</dbReference>
<feature type="transmembrane region" description="Helical" evidence="6">
    <location>
        <begin position="535"/>
        <end position="557"/>
    </location>
</feature>
<evidence type="ECO:0000256" key="6">
    <source>
        <dbReference type="SAM" id="Phobius"/>
    </source>
</evidence>
<dbReference type="AlphaFoldDB" id="A0A5N7BKN8"/>
<name>A0A5N7BKN8_9EURO</name>
<dbReference type="InterPro" id="IPR013525">
    <property type="entry name" value="ABC2_TM"/>
</dbReference>
<evidence type="ECO:0000256" key="5">
    <source>
        <dbReference type="ARBA" id="ARBA00023136"/>
    </source>
</evidence>
<dbReference type="InterPro" id="IPR050352">
    <property type="entry name" value="ABCG_transporters"/>
</dbReference>
<organism evidence="8 9">
    <name type="scientific">Aspergillus bertholletiae</name>
    <dbReference type="NCBI Taxonomy" id="1226010"/>
    <lineage>
        <taxon>Eukaryota</taxon>
        <taxon>Fungi</taxon>
        <taxon>Dikarya</taxon>
        <taxon>Ascomycota</taxon>
        <taxon>Pezizomycotina</taxon>
        <taxon>Eurotiomycetes</taxon>
        <taxon>Eurotiomycetidae</taxon>
        <taxon>Eurotiales</taxon>
        <taxon>Aspergillaceae</taxon>
        <taxon>Aspergillus</taxon>
        <taxon>Aspergillus subgen. Circumdati</taxon>
    </lineage>
</organism>
<dbReference type="OrthoDB" id="66620at2759"/>